<comment type="caution">
    <text evidence="5">The sequence shown here is derived from an EMBL/GenBank/DDBJ whole genome shotgun (WGS) entry which is preliminary data.</text>
</comment>
<dbReference type="Gene3D" id="1.10.10.10">
    <property type="entry name" value="Winged helix-like DNA-binding domain superfamily/Winged helix DNA-binding domain"/>
    <property type="match status" value="1"/>
</dbReference>
<feature type="compositionally biased region" description="Polar residues" evidence="3">
    <location>
        <begin position="440"/>
        <end position="452"/>
    </location>
</feature>
<reference evidence="5" key="1">
    <citation type="submission" date="2019-09" db="EMBL/GenBank/DDBJ databases">
        <title>Draft genome information of white flower Hibiscus syriacus.</title>
        <authorList>
            <person name="Kim Y.-M."/>
        </authorList>
    </citation>
    <scope>NUCLEOTIDE SEQUENCE [LARGE SCALE GENOMIC DNA]</scope>
    <source>
        <strain evidence="5">YM2019G1</strain>
    </source>
</reference>
<dbReference type="GO" id="GO:0003723">
    <property type="term" value="F:RNA binding"/>
    <property type="evidence" value="ECO:0007669"/>
    <property type="project" value="UniProtKB-UniRule"/>
</dbReference>
<dbReference type="SMART" id="SM00715">
    <property type="entry name" value="LA"/>
    <property type="match status" value="1"/>
</dbReference>
<gene>
    <name evidence="5" type="ORF">F3Y22_tig00110788pilonHSYRG00260</name>
</gene>
<feature type="compositionally biased region" description="Polar residues" evidence="3">
    <location>
        <begin position="164"/>
        <end position="175"/>
    </location>
</feature>
<evidence type="ECO:0000256" key="3">
    <source>
        <dbReference type="SAM" id="MobiDB-lite"/>
    </source>
</evidence>
<feature type="compositionally biased region" description="Low complexity" evidence="3">
    <location>
        <begin position="95"/>
        <end position="153"/>
    </location>
</feature>
<feature type="region of interest" description="Disordered" evidence="3">
    <location>
        <begin position="18"/>
        <end position="197"/>
    </location>
</feature>
<feature type="region of interest" description="Disordered" evidence="3">
    <location>
        <begin position="440"/>
        <end position="459"/>
    </location>
</feature>
<evidence type="ECO:0000256" key="1">
    <source>
        <dbReference type="ARBA" id="ARBA00022884"/>
    </source>
</evidence>
<organism evidence="5 6">
    <name type="scientific">Hibiscus syriacus</name>
    <name type="common">Rose of Sharon</name>
    <dbReference type="NCBI Taxonomy" id="106335"/>
    <lineage>
        <taxon>Eukaryota</taxon>
        <taxon>Viridiplantae</taxon>
        <taxon>Streptophyta</taxon>
        <taxon>Embryophyta</taxon>
        <taxon>Tracheophyta</taxon>
        <taxon>Spermatophyta</taxon>
        <taxon>Magnoliopsida</taxon>
        <taxon>eudicotyledons</taxon>
        <taxon>Gunneridae</taxon>
        <taxon>Pentapetalae</taxon>
        <taxon>rosids</taxon>
        <taxon>malvids</taxon>
        <taxon>Malvales</taxon>
        <taxon>Malvaceae</taxon>
        <taxon>Malvoideae</taxon>
        <taxon>Hibiscus</taxon>
    </lineage>
</organism>
<dbReference type="CDD" id="cd07323">
    <property type="entry name" value="LAM"/>
    <property type="match status" value="1"/>
</dbReference>
<dbReference type="SUPFAM" id="SSF46785">
    <property type="entry name" value="Winged helix' DNA-binding domain"/>
    <property type="match status" value="1"/>
</dbReference>
<evidence type="ECO:0000313" key="5">
    <source>
        <dbReference type="EMBL" id="KAE8694007.1"/>
    </source>
</evidence>
<sequence>MAANINTANFNTSAAVTAVNHSSSPNQTYPATRPGSSSITAVPSLSWSYSLSSPSTENENVGYNSNAGKKPAWNKPNNNHAESGSDMEACNWPPLSGSARSLCKSSSGSASLDGSSSTSFVPVSQGSRTVSSSSPPQKQVMNNGNLNSNSTPNHTMPVRHRSMKQNSSFSATNGGLSRPLPQGPMVDTPLNGPSSRDHVQRTVFVPSSGGNDQCNLQNSFRPRNSVAHPRAYGSHHLNYGGRPNQDHGNQDWNGRSFINRDGHMLPRGVPRFIRHPPPPPPPPNTGAFFAPPHVRFGTPMGFHDYSSQFYLVPAPHPESYRGVPFFQPVSPMFLPPNLQDQQLHARIMNQINYYFSNENLIKDIFLRKNMDDQGWIVALTNNIQLIVDALKNSTVVEVEGDKIRRRNDWKRWMLPPSVQFTTKPGQDVLVTGFQSISLEQGTTNNQSGSMSQEDARAGR</sequence>
<dbReference type="PROSITE" id="PS50961">
    <property type="entry name" value="HTH_LA"/>
    <property type="match status" value="1"/>
</dbReference>
<dbReference type="PANTHER" id="PTHR22792:SF132">
    <property type="entry name" value="LA-RELATED PROTEIN 1"/>
    <property type="match status" value="1"/>
</dbReference>
<dbReference type="InterPro" id="IPR045180">
    <property type="entry name" value="La_dom_prot"/>
</dbReference>
<dbReference type="Pfam" id="PF05383">
    <property type="entry name" value="La"/>
    <property type="match status" value="1"/>
</dbReference>
<evidence type="ECO:0000256" key="2">
    <source>
        <dbReference type="PROSITE-ProRule" id="PRU00332"/>
    </source>
</evidence>
<protein>
    <submittedName>
        <fullName evidence="5">Basic-leucine zipper transcription factor family protein</fullName>
    </submittedName>
</protein>
<evidence type="ECO:0000259" key="4">
    <source>
        <dbReference type="PROSITE" id="PS50961"/>
    </source>
</evidence>
<feature type="compositionally biased region" description="Polar residues" evidence="3">
    <location>
        <begin position="56"/>
        <end position="67"/>
    </location>
</feature>
<keyword evidence="6" id="KW-1185">Reference proteome</keyword>
<feature type="compositionally biased region" description="Low complexity" evidence="3">
    <location>
        <begin position="43"/>
        <end position="55"/>
    </location>
</feature>
<keyword evidence="1 2" id="KW-0694">RNA-binding</keyword>
<evidence type="ECO:0000313" key="6">
    <source>
        <dbReference type="Proteomes" id="UP000436088"/>
    </source>
</evidence>
<dbReference type="GO" id="GO:0005737">
    <property type="term" value="C:cytoplasm"/>
    <property type="evidence" value="ECO:0007669"/>
    <property type="project" value="UniProtKB-ARBA"/>
</dbReference>
<dbReference type="PANTHER" id="PTHR22792">
    <property type="entry name" value="LUPUS LA PROTEIN-RELATED"/>
    <property type="match status" value="1"/>
</dbReference>
<proteinExistence type="predicted"/>
<accession>A0A6A2ZRA1</accession>
<dbReference type="InterPro" id="IPR036390">
    <property type="entry name" value="WH_DNA-bd_sf"/>
</dbReference>
<dbReference type="InterPro" id="IPR036388">
    <property type="entry name" value="WH-like_DNA-bd_sf"/>
</dbReference>
<dbReference type="Proteomes" id="UP000436088">
    <property type="component" value="Unassembled WGS sequence"/>
</dbReference>
<feature type="compositionally biased region" description="Polar residues" evidence="3">
    <location>
        <begin position="18"/>
        <end position="41"/>
    </location>
</feature>
<dbReference type="EMBL" id="VEPZ02001112">
    <property type="protein sequence ID" value="KAE8694007.1"/>
    <property type="molecule type" value="Genomic_DNA"/>
</dbReference>
<dbReference type="AlphaFoldDB" id="A0A6A2ZRA1"/>
<feature type="domain" description="HTH La-type RNA-binding" evidence="4">
    <location>
        <begin position="337"/>
        <end position="415"/>
    </location>
</feature>
<name>A0A6A2ZRA1_HIBSY</name>
<dbReference type="InterPro" id="IPR006630">
    <property type="entry name" value="La_HTH"/>
</dbReference>